<keyword evidence="2" id="KW-0539">Nucleus</keyword>
<feature type="region of interest" description="Disordered" evidence="3">
    <location>
        <begin position="141"/>
        <end position="201"/>
    </location>
</feature>
<gene>
    <name evidence="4" type="ORF">SPHA_16317</name>
</gene>
<comment type="subcellular location">
    <subcellularLocation>
        <location evidence="1">Nucleus</location>
    </subcellularLocation>
</comment>
<dbReference type="OrthoDB" id="285793at2759"/>
<accession>A0A812BAQ8</accession>
<dbReference type="AlphaFoldDB" id="A0A812BAQ8"/>
<evidence type="ECO:0000256" key="2">
    <source>
        <dbReference type="ARBA" id="ARBA00023242"/>
    </source>
</evidence>
<dbReference type="SMART" id="SM00542">
    <property type="entry name" value="FYRC"/>
    <property type="match status" value="1"/>
</dbReference>
<name>A0A812BAQ8_ACAPH</name>
<dbReference type="PANTHER" id="PTHR22715:SF0">
    <property type="entry name" value="TRANSFORMING GROWTH FACTOR BETA REGULATOR 1"/>
    <property type="match status" value="1"/>
</dbReference>
<dbReference type="InterPro" id="IPR040092">
    <property type="entry name" value="TBRG1"/>
</dbReference>
<sequence length="427" mass="48337">MVYIPLLVGRKQDIPDRKPPVNIKYQQVQLYSAKRSQCKYVIHNKAKLPLNTMAPDPVAQEYYYRKWKRMKKMIKDTMFVNAAICDEVVRVEEKVVKVKEERRFLLRKILQFQSNSDPSLAGLKIPGVGHNTTALKVMPTLTPVPQEPPEPVPTTTTAVTKPKIKKKVTERRKTVTELLEEKSKPKKSKTQASSKKTVPPIPLDNLGRPVFPLSIGDLTIHSLGEIVPDRPNFHTADYIFPVGFCSTRLYVSTRSLEQKCLYTCSISDDGSGPLFEISADDQKQIISDSDPSECHSKLLQLINQTRGYEIVPTRGSGPEFFGLSHPIVQNLIQSCPGARKCTDYKWIKFEVSKTENISSFPPIEYENPTISVEALHSQHTFTQEMAGSTRKGDFSLFITARILCTSWSPNKRLSVFKLESLINMVHM</sequence>
<evidence type="ECO:0000256" key="1">
    <source>
        <dbReference type="ARBA" id="ARBA00004123"/>
    </source>
</evidence>
<protein>
    <submittedName>
        <fullName evidence="4">Transforming growth factor beta regulator 1</fullName>
    </submittedName>
</protein>
<keyword evidence="5" id="KW-1185">Reference proteome</keyword>
<dbReference type="Gene3D" id="3.30.160.360">
    <property type="match status" value="1"/>
</dbReference>
<proteinExistence type="predicted"/>
<dbReference type="Pfam" id="PF05964">
    <property type="entry name" value="FYRN"/>
    <property type="match status" value="1"/>
</dbReference>
<reference evidence="4" key="1">
    <citation type="submission" date="2021-01" db="EMBL/GenBank/DDBJ databases">
        <authorList>
            <person name="Li R."/>
            <person name="Bekaert M."/>
        </authorList>
    </citation>
    <scope>NUCLEOTIDE SEQUENCE</scope>
    <source>
        <strain evidence="4">Farmed</strain>
    </source>
</reference>
<dbReference type="SMART" id="SM00541">
    <property type="entry name" value="FYRN"/>
    <property type="match status" value="1"/>
</dbReference>
<dbReference type="EMBL" id="CAHIKZ030000571">
    <property type="protein sequence ID" value="CAE1227224.1"/>
    <property type="molecule type" value="Genomic_DNA"/>
</dbReference>
<dbReference type="Pfam" id="PF05965">
    <property type="entry name" value="FYRC"/>
    <property type="match status" value="1"/>
</dbReference>
<dbReference type="PROSITE" id="PS51542">
    <property type="entry name" value="FYRN"/>
    <property type="match status" value="1"/>
</dbReference>
<dbReference type="PROSITE" id="PS51543">
    <property type="entry name" value="FYRC"/>
    <property type="match status" value="1"/>
</dbReference>
<organism evidence="4 5">
    <name type="scientific">Acanthosepion pharaonis</name>
    <name type="common">Pharaoh cuttlefish</name>
    <name type="synonym">Sepia pharaonis</name>
    <dbReference type="NCBI Taxonomy" id="158019"/>
    <lineage>
        <taxon>Eukaryota</taxon>
        <taxon>Metazoa</taxon>
        <taxon>Spiralia</taxon>
        <taxon>Lophotrochozoa</taxon>
        <taxon>Mollusca</taxon>
        <taxon>Cephalopoda</taxon>
        <taxon>Coleoidea</taxon>
        <taxon>Decapodiformes</taxon>
        <taxon>Sepiida</taxon>
        <taxon>Sepiina</taxon>
        <taxon>Sepiidae</taxon>
        <taxon>Acanthosepion</taxon>
    </lineage>
</organism>
<evidence type="ECO:0000313" key="5">
    <source>
        <dbReference type="Proteomes" id="UP000597762"/>
    </source>
</evidence>
<dbReference type="InterPro" id="IPR003889">
    <property type="entry name" value="FYrich_C"/>
</dbReference>
<evidence type="ECO:0000256" key="3">
    <source>
        <dbReference type="SAM" id="MobiDB-lite"/>
    </source>
</evidence>
<evidence type="ECO:0000313" key="4">
    <source>
        <dbReference type="EMBL" id="CAE1227224.1"/>
    </source>
</evidence>
<dbReference type="Proteomes" id="UP000597762">
    <property type="component" value="Unassembled WGS sequence"/>
</dbReference>
<comment type="caution">
    <text evidence="4">The sequence shown here is derived from an EMBL/GenBank/DDBJ whole genome shotgun (WGS) entry which is preliminary data.</text>
</comment>
<dbReference type="GO" id="GO:0051726">
    <property type="term" value="P:regulation of cell cycle"/>
    <property type="evidence" value="ECO:0007669"/>
    <property type="project" value="TreeGrafter"/>
</dbReference>
<dbReference type="GO" id="GO:0005634">
    <property type="term" value="C:nucleus"/>
    <property type="evidence" value="ECO:0007669"/>
    <property type="project" value="UniProtKB-SubCell"/>
</dbReference>
<dbReference type="PANTHER" id="PTHR22715">
    <property type="entry name" value="TRANSFORMING GROWTH FACTOR BETA REGULATED GENE 1"/>
    <property type="match status" value="1"/>
</dbReference>
<feature type="compositionally biased region" description="Basic and acidic residues" evidence="3">
    <location>
        <begin position="171"/>
        <end position="183"/>
    </location>
</feature>
<dbReference type="InterPro" id="IPR003888">
    <property type="entry name" value="FYrich_N"/>
</dbReference>